<dbReference type="InterPro" id="IPR006566">
    <property type="entry name" value="FBD"/>
</dbReference>
<evidence type="ECO:0000313" key="3">
    <source>
        <dbReference type="Proteomes" id="UP001558713"/>
    </source>
</evidence>
<dbReference type="Pfam" id="PF08387">
    <property type="entry name" value="FBD"/>
    <property type="match status" value="1"/>
</dbReference>
<evidence type="ECO:0000313" key="2">
    <source>
        <dbReference type="EMBL" id="KAL1213394.1"/>
    </source>
</evidence>
<organism evidence="2 3">
    <name type="scientific">Cardamine amara subsp. amara</name>
    <dbReference type="NCBI Taxonomy" id="228776"/>
    <lineage>
        <taxon>Eukaryota</taxon>
        <taxon>Viridiplantae</taxon>
        <taxon>Streptophyta</taxon>
        <taxon>Embryophyta</taxon>
        <taxon>Tracheophyta</taxon>
        <taxon>Spermatophyta</taxon>
        <taxon>Magnoliopsida</taxon>
        <taxon>eudicotyledons</taxon>
        <taxon>Gunneridae</taxon>
        <taxon>Pentapetalae</taxon>
        <taxon>rosids</taxon>
        <taxon>malvids</taxon>
        <taxon>Brassicales</taxon>
        <taxon>Brassicaceae</taxon>
        <taxon>Cardamineae</taxon>
        <taxon>Cardamine</taxon>
    </lineage>
</organism>
<dbReference type="Proteomes" id="UP001558713">
    <property type="component" value="Unassembled WGS sequence"/>
</dbReference>
<reference evidence="2 3" key="1">
    <citation type="submission" date="2024-04" db="EMBL/GenBank/DDBJ databases">
        <title>Genome assembly C_amara_ONT_v2.</title>
        <authorList>
            <person name="Yant L."/>
            <person name="Moore C."/>
            <person name="Slenker M."/>
        </authorList>
    </citation>
    <scope>NUCLEOTIDE SEQUENCE [LARGE SCALE GENOMIC DNA]</scope>
    <source>
        <tissue evidence="2">Leaf</tissue>
    </source>
</reference>
<comment type="caution">
    <text evidence="2">The sequence shown here is derived from an EMBL/GenBank/DDBJ whole genome shotgun (WGS) entry which is preliminary data.</text>
</comment>
<name>A0ABD1B3N7_CARAN</name>
<sequence>MQELLDEFMNNELLGLSSSVPKCLRSSLEYVELRTWISGAEAEMKLVKYFLENSAVLKKFTLGLRCKRNEESIIFMELLRFKRCSASCEVVVDLEETYPTMIHKFL</sequence>
<accession>A0ABD1B3N7</accession>
<keyword evidence="3" id="KW-1185">Reference proteome</keyword>
<dbReference type="SMART" id="SM00579">
    <property type="entry name" value="FBD"/>
    <property type="match status" value="1"/>
</dbReference>
<gene>
    <name evidence="2" type="ORF">V5N11_025933</name>
</gene>
<protein>
    <submittedName>
        <fullName evidence="2">F-box/FBD/LRR-repeat protein</fullName>
    </submittedName>
</protein>
<dbReference type="AlphaFoldDB" id="A0ABD1B3N7"/>
<feature type="domain" description="FBD" evidence="1">
    <location>
        <begin position="22"/>
        <end position="93"/>
    </location>
</feature>
<evidence type="ECO:0000259" key="1">
    <source>
        <dbReference type="SMART" id="SM00579"/>
    </source>
</evidence>
<dbReference type="EMBL" id="JBANAX010000343">
    <property type="protein sequence ID" value="KAL1213394.1"/>
    <property type="molecule type" value="Genomic_DNA"/>
</dbReference>
<proteinExistence type="predicted"/>